<dbReference type="PROSITE" id="PS51257">
    <property type="entry name" value="PROKAR_LIPOPROTEIN"/>
    <property type="match status" value="1"/>
</dbReference>
<proteinExistence type="predicted"/>
<dbReference type="RefSeq" id="WP_296944407.1">
    <property type="nucleotide sequence ID" value="NZ_LT599032.1"/>
</dbReference>
<dbReference type="EMBL" id="FLUM01000003">
    <property type="protein sequence ID" value="SBW06913.1"/>
    <property type="molecule type" value="Genomic_DNA"/>
</dbReference>
<sequence>MDQKSKSLTIAFMALSILSLFSACRQRYKDEGNGLLIIKEQGSFAIGGSVLTNPGTFNPYTRTSEGQTYHGDHAYVFYQIPDKARKLPLVFWHGIGQFSKTWETTPDGREGFQNIFLRRNFSVYLINQPRRGNAGRSTVEATIKPTPDEQEWFGTFRLGIWPDYFEGVQFDKSEETLNQYFRQITPNIGGFDTDVITSATTELFNKIGDGILVTHSHAGGFGWLTAINNNKVKAIASYEPGSGFVFPEEEMPEPIPSSAGALVANSVSMQDFLKLTKIPVVIYYGDFIPEEPSDNPGADGWRARLEMARKWRDVVNKYGGDVTVILLPEIGIYGNTHFPFSDLNNIEIADLLSGWLKEKGLDK</sequence>
<dbReference type="InterPro" id="IPR029058">
    <property type="entry name" value="AB_hydrolase_fold"/>
</dbReference>
<organism evidence="1">
    <name type="scientific">uncultured Dysgonomonas sp</name>
    <dbReference type="NCBI Taxonomy" id="206096"/>
    <lineage>
        <taxon>Bacteria</taxon>
        <taxon>Pseudomonadati</taxon>
        <taxon>Bacteroidota</taxon>
        <taxon>Bacteroidia</taxon>
        <taxon>Bacteroidales</taxon>
        <taxon>Dysgonomonadaceae</taxon>
        <taxon>Dysgonomonas</taxon>
        <taxon>environmental samples</taxon>
    </lineage>
</organism>
<reference evidence="1" key="1">
    <citation type="submission" date="2016-04" db="EMBL/GenBank/DDBJ databases">
        <authorList>
            <person name="Evans L.H."/>
            <person name="Alamgir A."/>
            <person name="Owens N."/>
            <person name="Weber N.D."/>
            <person name="Virtaneva K."/>
            <person name="Barbian K."/>
            <person name="Babar A."/>
            <person name="Rosenke K."/>
        </authorList>
    </citation>
    <scope>NUCLEOTIDE SEQUENCE</scope>
    <source>
        <strain evidence="1">86-1</strain>
    </source>
</reference>
<protein>
    <recommendedName>
        <fullName evidence="2">AB hydrolase-1 domain-containing protein</fullName>
    </recommendedName>
</protein>
<dbReference type="AlphaFoldDB" id="A0A212K5C3"/>
<dbReference type="CDD" id="cd12810">
    <property type="entry name" value="Esterase_713_like-3"/>
    <property type="match status" value="1"/>
</dbReference>
<dbReference type="SUPFAM" id="SSF53474">
    <property type="entry name" value="alpha/beta-Hydrolases"/>
    <property type="match status" value="1"/>
</dbReference>
<evidence type="ECO:0008006" key="2">
    <source>
        <dbReference type="Google" id="ProtNLM"/>
    </source>
</evidence>
<name>A0A212K5C3_9BACT</name>
<evidence type="ECO:0000313" key="1">
    <source>
        <dbReference type="EMBL" id="SBW06913.1"/>
    </source>
</evidence>
<accession>A0A212K5C3</accession>
<dbReference type="Gene3D" id="3.40.50.1820">
    <property type="entry name" value="alpha/beta hydrolase"/>
    <property type="match status" value="1"/>
</dbReference>
<gene>
    <name evidence="1" type="ORF">KL86DYS1_31515</name>
</gene>